<dbReference type="SMART" id="SM00866">
    <property type="entry name" value="UTRA"/>
    <property type="match status" value="1"/>
</dbReference>
<dbReference type="GO" id="GO:0003700">
    <property type="term" value="F:DNA-binding transcription factor activity"/>
    <property type="evidence" value="ECO:0007669"/>
    <property type="project" value="InterPro"/>
</dbReference>
<dbReference type="AlphaFoldDB" id="A0A087C1X1"/>
<dbReference type="InterPro" id="IPR000524">
    <property type="entry name" value="Tscrpt_reg_HTH_GntR"/>
</dbReference>
<dbReference type="SMART" id="SM00345">
    <property type="entry name" value="HTH_GNTR"/>
    <property type="match status" value="1"/>
</dbReference>
<dbReference type="Pfam" id="PF00392">
    <property type="entry name" value="GntR"/>
    <property type="match status" value="1"/>
</dbReference>
<keyword evidence="3" id="KW-0804">Transcription</keyword>
<reference evidence="5 6" key="1">
    <citation type="submission" date="2014-03" db="EMBL/GenBank/DDBJ databases">
        <title>Genomics of Bifidobacteria.</title>
        <authorList>
            <person name="Ventura M."/>
            <person name="Milani C."/>
            <person name="Lugli G.A."/>
        </authorList>
    </citation>
    <scope>NUCLEOTIDE SEQUENCE [LARGE SCALE GENOMIC DNA]</scope>
    <source>
        <strain evidence="5 6">DSM 21395</strain>
    </source>
</reference>
<dbReference type="PROSITE" id="PS50949">
    <property type="entry name" value="HTH_GNTR"/>
    <property type="match status" value="1"/>
</dbReference>
<keyword evidence="1" id="KW-0805">Transcription regulation</keyword>
<organism evidence="5 6">
    <name type="scientific">Bifidobacterium mongoliense DSM 21395</name>
    <dbReference type="NCBI Taxonomy" id="1437603"/>
    <lineage>
        <taxon>Bacteria</taxon>
        <taxon>Bacillati</taxon>
        <taxon>Actinomycetota</taxon>
        <taxon>Actinomycetes</taxon>
        <taxon>Bifidobacteriales</taxon>
        <taxon>Bifidobacteriaceae</taxon>
        <taxon>Bifidobacterium</taxon>
    </lineage>
</organism>
<evidence type="ECO:0000256" key="1">
    <source>
        <dbReference type="ARBA" id="ARBA00023015"/>
    </source>
</evidence>
<name>A0A087C1X1_9BIFI</name>
<dbReference type="PANTHER" id="PTHR44846:SF4">
    <property type="entry name" value="HTH GNTR-TYPE DOMAIN-CONTAINING PROTEIN"/>
    <property type="match status" value="1"/>
</dbReference>
<accession>A0A087C1X1</accession>
<dbReference type="Gene3D" id="1.10.10.10">
    <property type="entry name" value="Winged helix-like DNA-binding domain superfamily/Winged helix DNA-binding domain"/>
    <property type="match status" value="1"/>
</dbReference>
<dbReference type="RefSeq" id="WP_033513617.1">
    <property type="nucleotide sequence ID" value="NZ_JDUO01000020.1"/>
</dbReference>
<dbReference type="PANTHER" id="PTHR44846">
    <property type="entry name" value="MANNOSYL-D-GLYCERATE TRANSPORT/METABOLISM SYSTEM REPRESSOR MNGR-RELATED"/>
    <property type="match status" value="1"/>
</dbReference>
<dbReference type="InterPro" id="IPR028978">
    <property type="entry name" value="Chorismate_lyase_/UTRA_dom_sf"/>
</dbReference>
<dbReference type="Gene3D" id="3.40.1410.10">
    <property type="entry name" value="Chorismate lyase-like"/>
    <property type="match status" value="1"/>
</dbReference>
<dbReference type="Proteomes" id="UP000029082">
    <property type="component" value="Unassembled WGS sequence"/>
</dbReference>
<keyword evidence="2" id="KW-0238">DNA-binding</keyword>
<dbReference type="Pfam" id="PF07702">
    <property type="entry name" value="UTRA"/>
    <property type="match status" value="1"/>
</dbReference>
<dbReference type="InterPro" id="IPR050679">
    <property type="entry name" value="Bact_HTH_transcr_reg"/>
</dbReference>
<evidence type="ECO:0000256" key="3">
    <source>
        <dbReference type="ARBA" id="ARBA00023163"/>
    </source>
</evidence>
<dbReference type="SUPFAM" id="SSF64288">
    <property type="entry name" value="Chorismate lyase-like"/>
    <property type="match status" value="1"/>
</dbReference>
<gene>
    <name evidence="5" type="ORF">BMON_0958</name>
</gene>
<evidence type="ECO:0000256" key="2">
    <source>
        <dbReference type="ARBA" id="ARBA00023125"/>
    </source>
</evidence>
<dbReference type="InterPro" id="IPR036388">
    <property type="entry name" value="WH-like_DNA-bd_sf"/>
</dbReference>
<dbReference type="GeneID" id="93095090"/>
<dbReference type="InterPro" id="IPR011663">
    <property type="entry name" value="UTRA"/>
</dbReference>
<keyword evidence="6" id="KW-1185">Reference proteome</keyword>
<comment type="caution">
    <text evidence="5">The sequence shown here is derived from an EMBL/GenBank/DDBJ whole genome shotgun (WGS) entry which is preliminary data.</text>
</comment>
<dbReference type="eggNOG" id="COG2188">
    <property type="taxonomic scope" value="Bacteria"/>
</dbReference>
<dbReference type="GO" id="GO:0045892">
    <property type="term" value="P:negative regulation of DNA-templated transcription"/>
    <property type="evidence" value="ECO:0007669"/>
    <property type="project" value="TreeGrafter"/>
</dbReference>
<dbReference type="CDD" id="cd07377">
    <property type="entry name" value="WHTH_GntR"/>
    <property type="match status" value="1"/>
</dbReference>
<dbReference type="OrthoDB" id="3182938at2"/>
<protein>
    <submittedName>
        <fullName evidence="5">GntR family transcriptional regulator</fullName>
    </submittedName>
</protein>
<sequence>MTRTVQYRELAHVIKQSIDDGQFRLTGKLPTEDNLMKLYGVTRYCVRNAVAVLQESGDVYPVQGSGMFVRENKREGCLSLGQTRGLSAEFPGKTVQSTVLSLELEPVGDALASRLKCKASDMAYNVQRLRLVDGLPLALERSTYLKRFIPYLSEEIAQGSIWEYLRNDLGLNTGFADKVLYADRLSSAEAEALGLNAGDPCLVVEDDVYLANGEMFDASRVVYHYERAKFFTLADLK</sequence>
<dbReference type="EMBL" id="JGZE01000008">
    <property type="protein sequence ID" value="KFI77271.1"/>
    <property type="molecule type" value="Genomic_DNA"/>
</dbReference>
<evidence type="ECO:0000313" key="6">
    <source>
        <dbReference type="Proteomes" id="UP000029082"/>
    </source>
</evidence>
<evidence type="ECO:0000259" key="4">
    <source>
        <dbReference type="PROSITE" id="PS50949"/>
    </source>
</evidence>
<dbReference type="GO" id="GO:0003677">
    <property type="term" value="F:DNA binding"/>
    <property type="evidence" value="ECO:0007669"/>
    <property type="project" value="UniProtKB-KW"/>
</dbReference>
<dbReference type="SUPFAM" id="SSF46785">
    <property type="entry name" value="Winged helix' DNA-binding domain"/>
    <property type="match status" value="1"/>
</dbReference>
<dbReference type="InterPro" id="IPR036390">
    <property type="entry name" value="WH_DNA-bd_sf"/>
</dbReference>
<dbReference type="STRING" id="1437603.GCA_000771525_00881"/>
<proteinExistence type="predicted"/>
<feature type="domain" description="HTH gntR-type" evidence="4">
    <location>
        <begin position="4"/>
        <end position="72"/>
    </location>
</feature>
<evidence type="ECO:0000313" key="5">
    <source>
        <dbReference type="EMBL" id="KFI77271.1"/>
    </source>
</evidence>